<comment type="subcellular location">
    <subcellularLocation>
        <location evidence="1">Cytoplasm</location>
        <location evidence="1">Cytosol</location>
    </subcellularLocation>
</comment>
<evidence type="ECO:0000256" key="2">
    <source>
        <dbReference type="ARBA" id="ARBA00008787"/>
    </source>
</evidence>
<dbReference type="CDD" id="cd16098">
    <property type="entry name" value="FliS"/>
    <property type="match status" value="1"/>
</dbReference>
<dbReference type="PANTHER" id="PTHR34773:SF1">
    <property type="entry name" value="FLAGELLAR SECRETION CHAPERONE FLIS"/>
    <property type="match status" value="1"/>
</dbReference>
<organism evidence="6 7">
    <name type="scientific">Exiguobacterium aurantiacum</name>
    <dbReference type="NCBI Taxonomy" id="33987"/>
    <lineage>
        <taxon>Bacteria</taxon>
        <taxon>Bacillati</taxon>
        <taxon>Bacillota</taxon>
        <taxon>Bacilli</taxon>
        <taxon>Bacillales</taxon>
        <taxon>Bacillales Family XII. Incertae Sedis</taxon>
        <taxon>Exiguobacterium</taxon>
    </lineage>
</organism>
<dbReference type="Pfam" id="PF02561">
    <property type="entry name" value="FliS"/>
    <property type="match status" value="1"/>
</dbReference>
<evidence type="ECO:0000256" key="5">
    <source>
        <dbReference type="ARBA" id="ARBA00023186"/>
    </source>
</evidence>
<dbReference type="SUPFAM" id="SSF101116">
    <property type="entry name" value="Flagellar export chaperone FliS"/>
    <property type="match status" value="1"/>
</dbReference>
<evidence type="ECO:0000256" key="3">
    <source>
        <dbReference type="ARBA" id="ARBA00022490"/>
    </source>
</evidence>
<keyword evidence="5" id="KW-0143">Chaperone</keyword>
<proteinExistence type="inferred from homology"/>
<dbReference type="PIRSF" id="PIRSF039090">
    <property type="entry name" value="Flis"/>
    <property type="match status" value="1"/>
</dbReference>
<dbReference type="EMBL" id="UGGP01000001">
    <property type="protein sequence ID" value="STO07514.1"/>
    <property type="molecule type" value="Genomic_DNA"/>
</dbReference>
<reference evidence="6 7" key="1">
    <citation type="submission" date="2018-06" db="EMBL/GenBank/DDBJ databases">
        <authorList>
            <consortium name="Pathogen Informatics"/>
            <person name="Doyle S."/>
        </authorList>
    </citation>
    <scope>NUCLEOTIDE SEQUENCE [LARGE SCALE GENOMIC DNA]</scope>
    <source>
        <strain evidence="6 7">NCTC13163</strain>
    </source>
</reference>
<dbReference type="STRING" id="1397694.GCA_000702585_01375"/>
<dbReference type="Proteomes" id="UP000254060">
    <property type="component" value="Unassembled WGS sequence"/>
</dbReference>
<accession>A0A377FSG6</accession>
<sequence length="124" mass="14126">MVANPYAAYQNNAVTTANPQELTLMLYDGALKFTRLAKLAIEQGNPDLKNTNIQKAQAIFQEMRLTLNKDIAISANLDSLYEYIWRRLLDANVKNDTSILDEVLDFTTELRDTWKEAMKLAKQA</sequence>
<keyword evidence="6" id="KW-0966">Cell projection</keyword>
<dbReference type="InterPro" id="IPR003713">
    <property type="entry name" value="FliS"/>
</dbReference>
<dbReference type="GO" id="GO:0005829">
    <property type="term" value="C:cytosol"/>
    <property type="evidence" value="ECO:0007669"/>
    <property type="project" value="UniProtKB-SubCell"/>
</dbReference>
<dbReference type="PANTHER" id="PTHR34773">
    <property type="entry name" value="FLAGELLAR SECRETION CHAPERONE FLIS"/>
    <property type="match status" value="1"/>
</dbReference>
<keyword evidence="4" id="KW-1005">Bacterial flagellum biogenesis</keyword>
<protein>
    <submittedName>
        <fullName evidence="6">Flagellar protein fliS</fullName>
    </submittedName>
</protein>
<dbReference type="NCBIfam" id="TIGR00208">
    <property type="entry name" value="fliS"/>
    <property type="match status" value="1"/>
</dbReference>
<dbReference type="AlphaFoldDB" id="A0A377FSG6"/>
<evidence type="ECO:0000313" key="6">
    <source>
        <dbReference type="EMBL" id="STO07514.1"/>
    </source>
</evidence>
<gene>
    <name evidence="6" type="primary">fliS</name>
    <name evidence="6" type="ORF">NCTC13163_00861</name>
</gene>
<keyword evidence="3" id="KW-0963">Cytoplasm</keyword>
<dbReference type="GO" id="GO:0071973">
    <property type="term" value="P:bacterial-type flagellum-dependent cell motility"/>
    <property type="evidence" value="ECO:0007669"/>
    <property type="project" value="TreeGrafter"/>
</dbReference>
<evidence type="ECO:0000313" key="7">
    <source>
        <dbReference type="Proteomes" id="UP000254060"/>
    </source>
</evidence>
<dbReference type="OrthoDB" id="1524959at2"/>
<comment type="similarity">
    <text evidence="2">Belongs to the FliS family.</text>
</comment>
<keyword evidence="6" id="KW-0969">Cilium</keyword>
<keyword evidence="6" id="KW-0282">Flagellum</keyword>
<evidence type="ECO:0000256" key="1">
    <source>
        <dbReference type="ARBA" id="ARBA00004514"/>
    </source>
</evidence>
<name>A0A377FSG6_9BACL</name>
<dbReference type="Gene3D" id="1.20.120.340">
    <property type="entry name" value="Flagellar protein FliS"/>
    <property type="match status" value="1"/>
</dbReference>
<dbReference type="InterPro" id="IPR036584">
    <property type="entry name" value="FliS_sf"/>
</dbReference>
<dbReference type="RefSeq" id="WP_029334564.1">
    <property type="nucleotide sequence ID" value="NZ_UGGP01000001.1"/>
</dbReference>
<dbReference type="GO" id="GO:0044780">
    <property type="term" value="P:bacterial-type flagellum assembly"/>
    <property type="evidence" value="ECO:0007669"/>
    <property type="project" value="InterPro"/>
</dbReference>
<evidence type="ECO:0000256" key="4">
    <source>
        <dbReference type="ARBA" id="ARBA00022795"/>
    </source>
</evidence>